<accession>A0A895XN61</accession>
<dbReference type="Proteomes" id="UP000662939">
    <property type="component" value="Chromosome"/>
</dbReference>
<reference evidence="1" key="1">
    <citation type="submission" date="2021-02" db="EMBL/GenBank/DDBJ databases">
        <title>Natronoglycomyces albus gen. nov., sp. nov, a haloalkaliphilic actinobacterium from a soda solonchak soil.</title>
        <authorList>
            <person name="Sorokin D.Y."/>
            <person name="Khijniak T.V."/>
            <person name="Zakharycheva A.P."/>
            <person name="Boueva O.V."/>
            <person name="Ariskina E.V."/>
            <person name="Hahnke R.L."/>
            <person name="Bunk B."/>
            <person name="Sproer C."/>
            <person name="Schumann P."/>
            <person name="Evtushenko L.I."/>
            <person name="Kublanov I.V."/>
        </authorList>
    </citation>
    <scope>NUCLEOTIDE SEQUENCE</scope>
    <source>
        <strain evidence="1">DSM 106290</strain>
    </source>
</reference>
<evidence type="ECO:0000313" key="1">
    <source>
        <dbReference type="EMBL" id="QSB06794.1"/>
    </source>
</evidence>
<dbReference type="PANTHER" id="PTHR36978">
    <property type="entry name" value="P-LOOP CONTAINING NUCLEOTIDE TRIPHOSPHATE HYDROLASE"/>
    <property type="match status" value="1"/>
</dbReference>
<evidence type="ECO:0000313" key="2">
    <source>
        <dbReference type="Proteomes" id="UP000662939"/>
    </source>
</evidence>
<dbReference type="Pfam" id="PF17784">
    <property type="entry name" value="Sulfotransfer_4"/>
    <property type="match status" value="1"/>
</dbReference>
<dbReference type="RefSeq" id="WP_213172801.1">
    <property type="nucleotide sequence ID" value="NZ_CP070496.1"/>
</dbReference>
<evidence type="ECO:0008006" key="3">
    <source>
        <dbReference type="Google" id="ProtNLM"/>
    </source>
</evidence>
<dbReference type="AlphaFoldDB" id="A0A895XN61"/>
<dbReference type="EMBL" id="CP070496">
    <property type="protein sequence ID" value="QSB06794.1"/>
    <property type="molecule type" value="Genomic_DNA"/>
</dbReference>
<dbReference type="InterPro" id="IPR040632">
    <property type="entry name" value="Sulfotransfer_4"/>
</dbReference>
<protein>
    <recommendedName>
        <fullName evidence="3">Sulfotransferase family protein</fullName>
    </recommendedName>
</protein>
<proteinExistence type="predicted"/>
<dbReference type="PANTHER" id="PTHR36978:SF4">
    <property type="entry name" value="P-LOOP CONTAINING NUCLEOSIDE TRIPHOSPHATE HYDROLASE PROTEIN"/>
    <property type="match status" value="1"/>
</dbReference>
<dbReference type="SUPFAM" id="SSF52540">
    <property type="entry name" value="P-loop containing nucleoside triphosphate hydrolases"/>
    <property type="match status" value="1"/>
</dbReference>
<dbReference type="InterPro" id="IPR027417">
    <property type="entry name" value="P-loop_NTPase"/>
</dbReference>
<dbReference type="KEGG" id="nav:JQS30_07875"/>
<organism evidence="1 2">
    <name type="scientific">Natronoglycomyces albus</name>
    <dbReference type="NCBI Taxonomy" id="2811108"/>
    <lineage>
        <taxon>Bacteria</taxon>
        <taxon>Bacillati</taxon>
        <taxon>Actinomycetota</taxon>
        <taxon>Actinomycetes</taxon>
        <taxon>Glycomycetales</taxon>
        <taxon>Glycomycetaceae</taxon>
        <taxon>Natronoglycomyces</taxon>
    </lineage>
</organism>
<keyword evidence="2" id="KW-1185">Reference proteome</keyword>
<sequence length="205" mass="22942">MLTVIGAGLPRTGTSTLRQALTELLGQPCHHMTAVAADPETNIPAFTKAAQNHPVNWDNIYSNYAAAVDWPTSAFWPELTAHYPQALVILSVRDTPQDWARSMSDTIIPTILNPQNRDHEPPGFDRMVNLIWKRALGITPQADPKDLAEAYTAHCQAVRHHIDPARLLEWNARQGWQPLCDALQLPVPNKPFPHLNTTADFNRDH</sequence>
<name>A0A895XN61_9ACTN</name>
<gene>
    <name evidence="1" type="ORF">JQS30_07875</name>
</gene>
<dbReference type="Gene3D" id="3.40.50.300">
    <property type="entry name" value="P-loop containing nucleotide triphosphate hydrolases"/>
    <property type="match status" value="1"/>
</dbReference>